<reference evidence="2 3" key="1">
    <citation type="journal article" date="2023" name="Plants (Basel)">
        <title>Bridging the Gap: Combining Genomics and Transcriptomics Approaches to Understand Stylosanthes scabra, an Orphan Legume from the Brazilian Caatinga.</title>
        <authorList>
            <person name="Ferreira-Neto J.R.C."/>
            <person name="da Silva M.D."/>
            <person name="Binneck E."/>
            <person name="de Melo N.F."/>
            <person name="da Silva R.H."/>
            <person name="de Melo A.L.T.M."/>
            <person name="Pandolfi V."/>
            <person name="Bustamante F.O."/>
            <person name="Brasileiro-Vidal A.C."/>
            <person name="Benko-Iseppon A.M."/>
        </authorList>
    </citation>
    <scope>NUCLEOTIDE SEQUENCE [LARGE SCALE GENOMIC DNA]</scope>
    <source>
        <tissue evidence="2">Leaves</tissue>
    </source>
</reference>
<dbReference type="Proteomes" id="UP001341840">
    <property type="component" value="Unassembled WGS sequence"/>
</dbReference>
<keyword evidence="1" id="KW-0862">Zinc</keyword>
<dbReference type="InterPro" id="IPR031052">
    <property type="entry name" value="FHY3/FAR1"/>
</dbReference>
<name>A0ABU6RCU8_9FABA</name>
<sequence length="58" mass="6569">MGGKPPKGIITDQCPSIPIACQCCMPNMWCIWHIMKKIPQKLNGFKGHIDIEQEMSQI</sequence>
<comment type="function">
    <text evidence="1">Putative transcription activator involved in regulating light control of development.</text>
</comment>
<keyword evidence="1" id="KW-0479">Metal-binding</keyword>
<comment type="similarity">
    <text evidence="1">Belongs to the FHY3/FAR1 family.</text>
</comment>
<dbReference type="EMBL" id="JASCZI010030356">
    <property type="protein sequence ID" value="MED6121755.1"/>
    <property type="molecule type" value="Genomic_DNA"/>
</dbReference>
<keyword evidence="3" id="KW-1185">Reference proteome</keyword>
<comment type="subcellular location">
    <subcellularLocation>
        <location evidence="1">Nucleus</location>
    </subcellularLocation>
</comment>
<proteinExistence type="inferred from homology"/>
<dbReference type="PANTHER" id="PTHR31669">
    <property type="entry name" value="PROTEIN FAR1-RELATED SEQUENCE 10-RELATED"/>
    <property type="match status" value="1"/>
</dbReference>
<keyword evidence="1" id="KW-0863">Zinc-finger</keyword>
<protein>
    <recommendedName>
        <fullName evidence="1">Protein FAR1-RELATED SEQUENCE</fullName>
    </recommendedName>
</protein>
<dbReference type="PANTHER" id="PTHR31669:SF283">
    <property type="entry name" value="PROTEIN FAR1-RELATED SEQUENCE"/>
    <property type="match status" value="1"/>
</dbReference>
<evidence type="ECO:0000313" key="3">
    <source>
        <dbReference type="Proteomes" id="UP001341840"/>
    </source>
</evidence>
<evidence type="ECO:0000256" key="1">
    <source>
        <dbReference type="RuleBase" id="RU367018"/>
    </source>
</evidence>
<gene>
    <name evidence="2" type="ORF">PIB30_033096</name>
</gene>
<feature type="non-terminal residue" evidence="2">
    <location>
        <position position="58"/>
    </location>
</feature>
<evidence type="ECO:0000313" key="2">
    <source>
        <dbReference type="EMBL" id="MED6121755.1"/>
    </source>
</evidence>
<accession>A0ABU6RCU8</accession>
<keyword evidence="1" id="KW-0539">Nucleus</keyword>
<organism evidence="2 3">
    <name type="scientific">Stylosanthes scabra</name>
    <dbReference type="NCBI Taxonomy" id="79078"/>
    <lineage>
        <taxon>Eukaryota</taxon>
        <taxon>Viridiplantae</taxon>
        <taxon>Streptophyta</taxon>
        <taxon>Embryophyta</taxon>
        <taxon>Tracheophyta</taxon>
        <taxon>Spermatophyta</taxon>
        <taxon>Magnoliopsida</taxon>
        <taxon>eudicotyledons</taxon>
        <taxon>Gunneridae</taxon>
        <taxon>Pentapetalae</taxon>
        <taxon>rosids</taxon>
        <taxon>fabids</taxon>
        <taxon>Fabales</taxon>
        <taxon>Fabaceae</taxon>
        <taxon>Papilionoideae</taxon>
        <taxon>50 kb inversion clade</taxon>
        <taxon>dalbergioids sensu lato</taxon>
        <taxon>Dalbergieae</taxon>
        <taxon>Pterocarpus clade</taxon>
        <taxon>Stylosanthes</taxon>
    </lineage>
</organism>
<comment type="caution">
    <text evidence="2">The sequence shown here is derived from an EMBL/GenBank/DDBJ whole genome shotgun (WGS) entry which is preliminary data.</text>
</comment>